<dbReference type="Proteomes" id="UP001501337">
    <property type="component" value="Unassembled WGS sequence"/>
</dbReference>
<dbReference type="InterPro" id="IPR011761">
    <property type="entry name" value="ATP-grasp"/>
</dbReference>
<dbReference type="PANTHER" id="PTHR43055:SF1">
    <property type="entry name" value="FORMATE-DEPENDENT PHOSPHORIBOSYLGLYCINAMIDE FORMYLTRANSFERASE"/>
    <property type="match status" value="1"/>
</dbReference>
<keyword evidence="1 7" id="KW-0436">Ligase</keyword>
<dbReference type="SUPFAM" id="SSF52440">
    <property type="entry name" value="PreATP-grasp domain"/>
    <property type="match status" value="1"/>
</dbReference>
<keyword evidence="6 7" id="KW-0460">Magnesium</keyword>
<feature type="binding site" evidence="7">
    <location>
        <position position="322"/>
    </location>
    <ligand>
        <name>Mg(2+)</name>
        <dbReference type="ChEBI" id="CHEBI:18420"/>
    </ligand>
</feature>
<dbReference type="Pfam" id="PF02222">
    <property type="entry name" value="ATP-grasp"/>
    <property type="match status" value="1"/>
</dbReference>
<accession>A0ABP7NR83</accession>
<evidence type="ECO:0000256" key="3">
    <source>
        <dbReference type="ARBA" id="ARBA00022741"/>
    </source>
</evidence>
<comment type="subunit">
    <text evidence="7">Homodimer.</text>
</comment>
<gene>
    <name evidence="7 9" type="primary">purT</name>
    <name evidence="9" type="ORF">GCM10022278_09350</name>
</gene>
<keyword evidence="3 7" id="KW-0547">Nucleotide-binding</keyword>
<protein>
    <recommendedName>
        <fullName evidence="7">Formate-dependent phosphoribosylglycinamide formyltransferase</fullName>
        <ecNumber evidence="7">6.3.1.21</ecNumber>
    </recommendedName>
    <alternativeName>
        <fullName evidence="7">5'-phosphoribosylglycinamide transformylase 2</fullName>
    </alternativeName>
    <alternativeName>
        <fullName evidence="7">Formate-dependent GAR transformylase</fullName>
    </alternativeName>
    <alternativeName>
        <fullName evidence="7">GAR transformylase 2</fullName>
        <shortName evidence="7">GART 2</shortName>
    </alternativeName>
    <alternativeName>
        <fullName evidence="7">Non-folate glycinamide ribonucleotide transformylase</fullName>
    </alternativeName>
    <alternativeName>
        <fullName evidence="7">Phosphoribosylglycinamide formyltransferase 2</fullName>
    </alternativeName>
</protein>
<reference evidence="10" key="1">
    <citation type="journal article" date="2019" name="Int. J. Syst. Evol. Microbiol.">
        <title>The Global Catalogue of Microorganisms (GCM) 10K type strain sequencing project: providing services to taxonomists for standard genome sequencing and annotation.</title>
        <authorList>
            <consortium name="The Broad Institute Genomics Platform"/>
            <consortium name="The Broad Institute Genome Sequencing Center for Infectious Disease"/>
            <person name="Wu L."/>
            <person name="Ma J."/>
        </authorList>
    </citation>
    <scope>NUCLEOTIDE SEQUENCE [LARGE SCALE GENOMIC DNA]</scope>
    <source>
        <strain evidence="10">JCM 17555</strain>
    </source>
</reference>
<feature type="binding site" evidence="7">
    <location>
        <position position="125"/>
    </location>
    <ligand>
        <name>N(1)-(5-phospho-beta-D-ribosyl)glycinamide</name>
        <dbReference type="ChEBI" id="CHEBI:143788"/>
    </ligand>
</feature>
<feature type="binding site" evidence="7">
    <location>
        <position position="246"/>
    </location>
    <ligand>
        <name>ATP</name>
        <dbReference type="ChEBI" id="CHEBI:30616"/>
    </ligand>
</feature>
<feature type="binding site" evidence="7">
    <location>
        <begin position="203"/>
        <end position="208"/>
    </location>
    <ligand>
        <name>ATP</name>
        <dbReference type="ChEBI" id="CHEBI:30616"/>
    </ligand>
</feature>
<comment type="pathway">
    <text evidence="7">Purine metabolism; IMP biosynthesis via de novo pathway; N(2)-formyl-N(1)-(5-phospho-D-ribosyl)glycinamide from N(1)-(5-phospho-D-ribosyl)glycinamide (formate route): step 1/1.</text>
</comment>
<dbReference type="Gene3D" id="3.30.470.20">
    <property type="entry name" value="ATP-grasp fold, B domain"/>
    <property type="match status" value="1"/>
</dbReference>
<feature type="binding site" evidence="7">
    <location>
        <position position="401"/>
    </location>
    <ligand>
        <name>N(1)-(5-phospho-beta-D-ribosyl)glycinamide</name>
        <dbReference type="ChEBI" id="CHEBI:143788"/>
    </ligand>
</feature>
<feature type="binding site" evidence="7">
    <location>
        <begin position="408"/>
        <end position="409"/>
    </location>
    <ligand>
        <name>N(1)-(5-phospho-beta-D-ribosyl)glycinamide</name>
        <dbReference type="ChEBI" id="CHEBI:143788"/>
    </ligand>
</feature>
<comment type="similarity">
    <text evidence="7">Belongs to the PurK/PurT family.</text>
</comment>
<feature type="binding site" evidence="7">
    <location>
        <position position="157"/>
    </location>
    <ligand>
        <name>ATP</name>
        <dbReference type="ChEBI" id="CHEBI:30616"/>
    </ligand>
</feature>
<keyword evidence="2 7" id="KW-0479">Metal-binding</keyword>
<name>A0ABP7NR83_9GAMM</name>
<evidence type="ECO:0000313" key="10">
    <source>
        <dbReference type="Proteomes" id="UP001501337"/>
    </source>
</evidence>
<dbReference type="PANTHER" id="PTHR43055">
    <property type="entry name" value="FORMATE-DEPENDENT PHOSPHORIBOSYLGLYCINAMIDE FORMYLTRANSFERASE"/>
    <property type="match status" value="1"/>
</dbReference>
<dbReference type="Pfam" id="PF21244">
    <property type="entry name" value="PurT_C"/>
    <property type="match status" value="1"/>
</dbReference>
<evidence type="ECO:0000256" key="7">
    <source>
        <dbReference type="HAMAP-Rule" id="MF_01643"/>
    </source>
</evidence>
<evidence type="ECO:0000256" key="6">
    <source>
        <dbReference type="ARBA" id="ARBA00022842"/>
    </source>
</evidence>
<feature type="binding site" evidence="7">
    <location>
        <begin position="238"/>
        <end position="241"/>
    </location>
    <ligand>
        <name>ATP</name>
        <dbReference type="ChEBI" id="CHEBI:30616"/>
    </ligand>
</feature>
<dbReference type="NCBIfam" id="TIGR01142">
    <property type="entry name" value="purT"/>
    <property type="match status" value="1"/>
</dbReference>
<keyword evidence="10" id="KW-1185">Reference proteome</keyword>
<evidence type="ECO:0000256" key="1">
    <source>
        <dbReference type="ARBA" id="ARBA00022598"/>
    </source>
</evidence>
<proteinExistence type="inferred from homology"/>
<feature type="binding site" evidence="7">
    <location>
        <begin position="65"/>
        <end position="66"/>
    </location>
    <ligand>
        <name>N(1)-(5-phospho-beta-D-ribosyl)glycinamide</name>
        <dbReference type="ChEBI" id="CHEBI:143788"/>
    </ligand>
</feature>
<evidence type="ECO:0000256" key="2">
    <source>
        <dbReference type="ARBA" id="ARBA00022723"/>
    </source>
</evidence>
<dbReference type="InterPro" id="IPR005862">
    <property type="entry name" value="PurT"/>
</dbReference>
<evidence type="ECO:0000313" key="9">
    <source>
        <dbReference type="EMBL" id="GAA3952456.1"/>
    </source>
</evidence>
<feature type="binding site" evidence="7">
    <location>
        <position position="198"/>
    </location>
    <ligand>
        <name>ATP</name>
        <dbReference type="ChEBI" id="CHEBI:30616"/>
    </ligand>
</feature>
<dbReference type="Pfam" id="PF22660">
    <property type="entry name" value="RS_preATP-grasp-like"/>
    <property type="match status" value="1"/>
</dbReference>
<dbReference type="NCBIfam" id="NF006766">
    <property type="entry name" value="PRK09288.1"/>
    <property type="match status" value="1"/>
</dbReference>
<evidence type="ECO:0000256" key="4">
    <source>
        <dbReference type="ARBA" id="ARBA00022755"/>
    </source>
</evidence>
<evidence type="ECO:0000256" key="5">
    <source>
        <dbReference type="ARBA" id="ARBA00022840"/>
    </source>
</evidence>
<dbReference type="InterPro" id="IPR054350">
    <property type="entry name" value="PurT/PurK_preATP-grasp"/>
</dbReference>
<keyword evidence="5 7" id="KW-0067">ATP-binding</keyword>
<dbReference type="HAMAP" id="MF_01643">
    <property type="entry name" value="PurT"/>
    <property type="match status" value="1"/>
</dbReference>
<dbReference type="Gene3D" id="3.40.50.20">
    <property type="match status" value="1"/>
</dbReference>
<feature type="binding site" evidence="7">
    <location>
        <position position="329"/>
    </location>
    <ligand>
        <name>N(1)-(5-phospho-beta-D-ribosyl)glycinamide</name>
        <dbReference type="ChEBI" id="CHEBI:143788"/>
    </ligand>
</feature>
<dbReference type="InterPro" id="IPR011054">
    <property type="entry name" value="Rudment_hybrid_motif"/>
</dbReference>
<dbReference type="EC" id="6.3.1.21" evidence="7"/>
<dbReference type="InterPro" id="IPR013815">
    <property type="entry name" value="ATP_grasp_subdomain_1"/>
</dbReference>
<dbReference type="PROSITE" id="PS50975">
    <property type="entry name" value="ATP_GRASP"/>
    <property type="match status" value="1"/>
</dbReference>
<feature type="domain" description="ATP-grasp" evidence="8">
    <location>
        <begin position="162"/>
        <end position="351"/>
    </location>
</feature>
<dbReference type="EMBL" id="BAABBO010000001">
    <property type="protein sequence ID" value="GAA3952456.1"/>
    <property type="molecule type" value="Genomic_DNA"/>
</dbReference>
<keyword evidence="4 7" id="KW-0658">Purine biosynthesis</keyword>
<comment type="caution">
    <text evidence="9">The sequence shown here is derived from an EMBL/GenBank/DDBJ whole genome shotgun (WGS) entry which is preliminary data.</text>
</comment>
<dbReference type="Gene3D" id="3.30.1490.20">
    <property type="entry name" value="ATP-grasp fold, A domain"/>
    <property type="match status" value="1"/>
</dbReference>
<comment type="catalytic activity">
    <reaction evidence="7">
        <text>N(1)-(5-phospho-beta-D-ribosyl)glycinamide + formate + ATP = N(2)-formyl-N(1)-(5-phospho-beta-D-ribosyl)glycinamide + ADP + phosphate + H(+)</text>
        <dbReference type="Rhea" id="RHEA:24829"/>
        <dbReference type="ChEBI" id="CHEBI:15378"/>
        <dbReference type="ChEBI" id="CHEBI:15740"/>
        <dbReference type="ChEBI" id="CHEBI:30616"/>
        <dbReference type="ChEBI" id="CHEBI:43474"/>
        <dbReference type="ChEBI" id="CHEBI:143788"/>
        <dbReference type="ChEBI" id="CHEBI:147286"/>
        <dbReference type="ChEBI" id="CHEBI:456216"/>
        <dbReference type="EC" id="6.3.1.21"/>
    </reaction>
</comment>
<feature type="binding site" evidence="7">
    <location>
        <position position="310"/>
    </location>
    <ligand>
        <name>Mg(2+)</name>
        <dbReference type="ChEBI" id="CHEBI:18420"/>
    </ligand>
</feature>
<dbReference type="InterPro" id="IPR048740">
    <property type="entry name" value="PurT_C"/>
</dbReference>
<dbReference type="InterPro" id="IPR016185">
    <property type="entry name" value="PreATP-grasp_dom_sf"/>
</dbReference>
<comment type="function">
    <text evidence="7">Involved in the de novo purine biosynthesis. Catalyzes the transfer of formate to 5-phospho-ribosyl-glycinamide (GAR), producing 5-phospho-ribosyl-N-formylglycinamide (FGAR). Formate is provided by PurU via hydrolysis of 10-formyl-tetrahydrofolate.</text>
</comment>
<evidence type="ECO:0000259" key="8">
    <source>
        <dbReference type="PROSITE" id="PS50975"/>
    </source>
</evidence>
<dbReference type="InterPro" id="IPR003135">
    <property type="entry name" value="ATP-grasp_carboxylate-amine"/>
</dbReference>
<dbReference type="SUPFAM" id="SSF51246">
    <property type="entry name" value="Rudiment single hybrid motif"/>
    <property type="match status" value="1"/>
</dbReference>
<organism evidence="9 10">
    <name type="scientific">Allohahella marinimesophila</name>
    <dbReference type="NCBI Taxonomy" id="1054972"/>
    <lineage>
        <taxon>Bacteria</taxon>
        <taxon>Pseudomonadati</taxon>
        <taxon>Pseudomonadota</taxon>
        <taxon>Gammaproteobacteria</taxon>
        <taxon>Oceanospirillales</taxon>
        <taxon>Hahellaceae</taxon>
        <taxon>Allohahella</taxon>
    </lineage>
</organism>
<dbReference type="SUPFAM" id="SSF56059">
    <property type="entry name" value="Glutathione synthetase ATP-binding domain-like"/>
    <property type="match status" value="1"/>
</dbReference>
<sequence length="438" mass="47109">MKRRVADCFDVLREPDTVFNSFNDYPDSVFSMTQAHEQTASSKPLVIGTPSRKSALRVMLLGSGELGKELIMVLQGLGIETIAVDRYAGAPAMQVAHHARVIDMLDPAQLRELILTEAPDYIVPEIEAIATGELIKLEEEGYRVIPSARAVNLTMNREGIRRLAAEELGLPTTPYAFADTMAEAMEAAGRLGYPCVMKPVMSSSGKGQSIIRSADDLLSAWEYAQAGGRSGEGRVIVEAFLSFDYEITQLTLRHAGGVSFPDPIGHIQEDGDYRVSWQPQPMSPAALHGAREIAEKITAALGGYGIFGVELFVKGDKVFFNEVSPRPHDTGLVTLITQRHSQFALHARALLGIAVPDIQRATSGASKAFLVEGHSGVEGVSVSGVDEVLAMSDVDLRLFGKPEVSGRRRMGVVLASADTVEAARSLAESAHAKLIAAV</sequence>